<dbReference type="STRING" id="76731.RD2015_2567"/>
<comment type="subcellular location">
    <subcellularLocation>
        <location evidence="1">Periplasm</location>
    </subcellularLocation>
</comment>
<name>A0A0U3CE67_9BURK</name>
<dbReference type="Pfam" id="PF01547">
    <property type="entry name" value="SBP_bac_1"/>
    <property type="match status" value="1"/>
</dbReference>
<evidence type="ECO:0000313" key="4">
    <source>
        <dbReference type="Proteomes" id="UP000060699"/>
    </source>
</evidence>
<dbReference type="PATRIC" id="fig|76731.3.peg.2627"/>
<accession>A0A0U3CE67</accession>
<dbReference type="PANTHER" id="PTHR43649:SF11">
    <property type="entry name" value="ABC TRANSPORTER SUBSTRATE-BINDING PROTEIN YESO-RELATED"/>
    <property type="match status" value="1"/>
</dbReference>
<dbReference type="GO" id="GO:0042597">
    <property type="term" value="C:periplasmic space"/>
    <property type="evidence" value="ECO:0007669"/>
    <property type="project" value="UniProtKB-SubCell"/>
</dbReference>
<dbReference type="SUPFAM" id="SSF53850">
    <property type="entry name" value="Periplasmic binding protein-like II"/>
    <property type="match status" value="1"/>
</dbReference>
<dbReference type="Gene3D" id="3.40.190.10">
    <property type="entry name" value="Periplasmic binding protein-like II"/>
    <property type="match status" value="2"/>
</dbReference>
<evidence type="ECO:0000313" key="3">
    <source>
        <dbReference type="EMBL" id="ALV07032.1"/>
    </source>
</evidence>
<dbReference type="KEGG" id="rdp:RD2015_2567"/>
<evidence type="ECO:0000256" key="1">
    <source>
        <dbReference type="ARBA" id="ARBA00004418"/>
    </source>
</evidence>
<dbReference type="InterPro" id="IPR050490">
    <property type="entry name" value="Bact_solute-bd_prot1"/>
</dbReference>
<dbReference type="InterPro" id="IPR006311">
    <property type="entry name" value="TAT_signal"/>
</dbReference>
<comment type="similarity">
    <text evidence="2">Belongs to the bacterial solute-binding protein 1 family.</text>
</comment>
<dbReference type="PANTHER" id="PTHR43649">
    <property type="entry name" value="ARABINOSE-BINDING PROTEIN-RELATED"/>
    <property type="match status" value="1"/>
</dbReference>
<dbReference type="RefSeq" id="WP_058935216.1">
    <property type="nucleotide sequence ID" value="NZ_CP013729.1"/>
</dbReference>
<sequence>MSTTRRQLLGAAAGAAVTAGAGLALAPAFLKAQEPRVLRFAWWGGAGRHEATLKALALFERRYGVRVKAEYMGFNGYLERLTTQIAGGSEPDVMQINWAWLAMFSKRGNGFFDLRQHKALLDLSQLEAEDLAYGDVAGKLNAVPVSFSARVMLWNEAAFQRAGLALPTTWDELFATGPAFRKALGEDAYPLDGELYDMMLLSQAWVQQKHGTPYVDPRQPRVAMSDAAALDWVRIYRRLIQEHVATPLPLRASLGGAEKPTEQQPDWVNGRWAGNYTWDSVIGLRSSTLDKQQRLTLGEFPTLPGAQESGMFGRPTVMYAVSRHAGTRGHSEEATRLVNFLLTDLEAASLLGRTRGLPSARGPFEQLRSGPGVPPLELAAHEQIREQRLAGRLTRPAPLFEHARLHKFMREVFETVAYRKTTDEAAAHRLVTEGQALLQRIK</sequence>
<proteinExistence type="inferred from homology"/>
<organism evidence="3 4">
    <name type="scientific">Roseateles depolymerans</name>
    <dbReference type="NCBI Taxonomy" id="76731"/>
    <lineage>
        <taxon>Bacteria</taxon>
        <taxon>Pseudomonadati</taxon>
        <taxon>Pseudomonadota</taxon>
        <taxon>Betaproteobacteria</taxon>
        <taxon>Burkholderiales</taxon>
        <taxon>Sphaerotilaceae</taxon>
        <taxon>Roseateles</taxon>
    </lineage>
</organism>
<dbReference type="EMBL" id="CP013729">
    <property type="protein sequence ID" value="ALV07032.1"/>
    <property type="molecule type" value="Genomic_DNA"/>
</dbReference>
<protein>
    <submittedName>
        <fullName evidence="3">Uncharacterized protein</fullName>
    </submittedName>
</protein>
<dbReference type="OrthoDB" id="9808332at2"/>
<gene>
    <name evidence="3" type="ORF">RD2015_2567</name>
</gene>
<reference evidence="3 4" key="1">
    <citation type="submission" date="2015-12" db="EMBL/GenBank/DDBJ databases">
        <title>Complete genome of Roseateles depolymerans KCTC 42856.</title>
        <authorList>
            <person name="Kim K.M."/>
        </authorList>
    </citation>
    <scope>NUCLEOTIDE SEQUENCE [LARGE SCALE GENOMIC DNA]</scope>
    <source>
        <strain evidence="3 4">KCTC 42856</strain>
    </source>
</reference>
<keyword evidence="4" id="KW-1185">Reference proteome</keyword>
<dbReference type="AlphaFoldDB" id="A0A0U3CE67"/>
<dbReference type="Proteomes" id="UP000060699">
    <property type="component" value="Chromosome"/>
</dbReference>
<evidence type="ECO:0000256" key="2">
    <source>
        <dbReference type="ARBA" id="ARBA00008520"/>
    </source>
</evidence>
<dbReference type="InterPro" id="IPR006059">
    <property type="entry name" value="SBP"/>
</dbReference>
<dbReference type="PROSITE" id="PS51318">
    <property type="entry name" value="TAT"/>
    <property type="match status" value="1"/>
</dbReference>